<name>A0AAE6WJJ6_9LACO</name>
<evidence type="ECO:0000313" key="2">
    <source>
        <dbReference type="Proteomes" id="UP000463931"/>
    </source>
</evidence>
<dbReference type="Pfam" id="PF07275">
    <property type="entry name" value="ArdA"/>
    <property type="match status" value="1"/>
</dbReference>
<dbReference type="InterPro" id="IPR041895">
    <property type="entry name" value="ArdA_dom1"/>
</dbReference>
<dbReference type="Proteomes" id="UP000463931">
    <property type="component" value="Chromosome"/>
</dbReference>
<sequence>MEIRVFVSSLSAYNSGILTGKWTTLPVNDVQKDILDGLDGEEYFISDYDAPFEIGEHINLVNLNLLHMS</sequence>
<dbReference type="AlphaFoldDB" id="A0AAE6WJJ6"/>
<dbReference type="Gene3D" id="3.10.20.480">
    <property type="entry name" value="Antirestriction protein ArdA, domain 1"/>
    <property type="match status" value="1"/>
</dbReference>
<dbReference type="RefSeq" id="WP_163587147.1">
    <property type="nucleotide sequence ID" value="NZ_CP040852.1"/>
</dbReference>
<accession>A0AAE6WJJ6</accession>
<gene>
    <name evidence="1" type="ORF">FEE40_10655</name>
</gene>
<dbReference type="EMBL" id="CP040852">
    <property type="protein sequence ID" value="QIA90580.1"/>
    <property type="molecule type" value="Genomic_DNA"/>
</dbReference>
<reference evidence="1 2" key="1">
    <citation type="journal article" date="2019" name="Nat. Med.">
        <title>Preventing dysbiosis of the neonatal mouse intestinal microbiome protects against late-onset sepsis.</title>
        <authorList>
            <person name="Singer J.R."/>
            <person name="Blosser E.G."/>
            <person name="Zindl C.L."/>
            <person name="Silberger D.J."/>
            <person name="Conlan S."/>
            <person name="Laufer V.A."/>
            <person name="DiToro D."/>
            <person name="Deming C."/>
            <person name="Kumar R."/>
            <person name="Morrow C.D."/>
            <person name="Segre J.A."/>
            <person name="Gray M.J."/>
            <person name="Randolph D.A."/>
            <person name="Weaver C.T."/>
        </authorList>
    </citation>
    <scope>NUCLEOTIDE SEQUENCE [LARGE SCALE GENOMIC DNA]</scope>
    <source>
        <strain evidence="1 2">V10</strain>
    </source>
</reference>
<proteinExistence type="predicted"/>
<evidence type="ECO:0000313" key="1">
    <source>
        <dbReference type="EMBL" id="QIA90580.1"/>
    </source>
</evidence>
<protein>
    <submittedName>
        <fullName evidence="1">Antirestriction protein ArdA</fullName>
    </submittedName>
</protein>
<dbReference type="InterPro" id="IPR009899">
    <property type="entry name" value="ArdA"/>
</dbReference>
<organism evidence="1 2">
    <name type="scientific">Ligilactobacillus murinus</name>
    <dbReference type="NCBI Taxonomy" id="1622"/>
    <lineage>
        <taxon>Bacteria</taxon>
        <taxon>Bacillati</taxon>
        <taxon>Bacillota</taxon>
        <taxon>Bacilli</taxon>
        <taxon>Lactobacillales</taxon>
        <taxon>Lactobacillaceae</taxon>
        <taxon>Ligilactobacillus</taxon>
    </lineage>
</organism>